<comment type="caution">
    <text evidence="1">The sequence shown here is derived from an EMBL/GenBank/DDBJ whole genome shotgun (WGS) entry which is preliminary data.</text>
</comment>
<reference evidence="1 2" key="1">
    <citation type="submission" date="2019-12" db="EMBL/GenBank/DDBJ databases">
        <authorList>
            <person name="Alioto T."/>
            <person name="Alioto T."/>
            <person name="Gomez Garrido J."/>
        </authorList>
    </citation>
    <scope>NUCLEOTIDE SEQUENCE [LARGE SCALE GENOMIC DNA]</scope>
</reference>
<evidence type="ECO:0000313" key="1">
    <source>
        <dbReference type="EMBL" id="CAA3017428.1"/>
    </source>
</evidence>
<organism evidence="1 2">
    <name type="scientific">Olea europaea subsp. europaea</name>
    <dbReference type="NCBI Taxonomy" id="158383"/>
    <lineage>
        <taxon>Eukaryota</taxon>
        <taxon>Viridiplantae</taxon>
        <taxon>Streptophyta</taxon>
        <taxon>Embryophyta</taxon>
        <taxon>Tracheophyta</taxon>
        <taxon>Spermatophyta</taxon>
        <taxon>Magnoliopsida</taxon>
        <taxon>eudicotyledons</taxon>
        <taxon>Gunneridae</taxon>
        <taxon>Pentapetalae</taxon>
        <taxon>asterids</taxon>
        <taxon>lamiids</taxon>
        <taxon>Lamiales</taxon>
        <taxon>Oleaceae</taxon>
        <taxon>Oleeae</taxon>
        <taxon>Olea</taxon>
    </lineage>
</organism>
<evidence type="ECO:0000313" key="2">
    <source>
        <dbReference type="Proteomes" id="UP000594638"/>
    </source>
</evidence>
<dbReference type="AlphaFoldDB" id="A0A8S0UHT7"/>
<proteinExistence type="predicted"/>
<dbReference type="EMBL" id="CACTIH010007702">
    <property type="protein sequence ID" value="CAA3017428.1"/>
    <property type="molecule type" value="Genomic_DNA"/>
</dbReference>
<dbReference type="Gramene" id="OE9A058648T1">
    <property type="protein sequence ID" value="OE9A058648C1"/>
    <property type="gene ID" value="OE9A058648"/>
</dbReference>
<protein>
    <submittedName>
        <fullName evidence="1">Uncharacterized protein</fullName>
    </submittedName>
</protein>
<name>A0A8S0UHT7_OLEEU</name>
<feature type="non-terminal residue" evidence="1">
    <location>
        <position position="1"/>
    </location>
</feature>
<keyword evidence="2" id="KW-1185">Reference proteome</keyword>
<accession>A0A8S0UHT7</accession>
<feature type="non-terminal residue" evidence="1">
    <location>
        <position position="51"/>
    </location>
</feature>
<sequence>VVAASWSNNQSTPPPAKAVDAAAAISPVGVEEAGAVVENNTCFNGENVEFE</sequence>
<dbReference type="Proteomes" id="UP000594638">
    <property type="component" value="Unassembled WGS sequence"/>
</dbReference>
<gene>
    <name evidence="1" type="ORF">OLEA9_A058648</name>
</gene>